<dbReference type="InterPro" id="IPR043926">
    <property type="entry name" value="ABCG_dom"/>
</dbReference>
<reference evidence="10" key="2">
    <citation type="journal article" date="2016" name="Sci. Rep.">
        <title>Dictyocaulus viviparus genome, variome and transcriptome elucidate lungworm biology and support future intervention.</title>
        <authorList>
            <person name="McNulty S.N."/>
            <person name="Strube C."/>
            <person name="Rosa B.A."/>
            <person name="Martin J.C."/>
            <person name="Tyagi R."/>
            <person name="Choi Y.J."/>
            <person name="Wang Q."/>
            <person name="Hallsworth Pepin K."/>
            <person name="Zhang X."/>
            <person name="Ozersky P."/>
            <person name="Wilson R.K."/>
            <person name="Sternberg P.W."/>
            <person name="Gasser R.B."/>
            <person name="Mitreva M."/>
        </authorList>
    </citation>
    <scope>NUCLEOTIDE SEQUENCE [LARGE SCALE GENOMIC DNA]</scope>
    <source>
        <strain evidence="10">HannoverDv2000</strain>
    </source>
</reference>
<evidence type="ECO:0000313" key="10">
    <source>
        <dbReference type="Proteomes" id="UP000053766"/>
    </source>
</evidence>
<keyword evidence="9" id="KW-0067">ATP-binding</keyword>
<sequence>MIDNQHSTKETDSKDGRAMTKMEREHLLPGGSEEEKRLGWLDIEANVPMIGKSENARRKKVLQKVSGIALPREVLAIMGGSGAVLKIFQYKGVVLVNGKVMTKERMRCISAYVQQIDLFCGTLTVKEQLTYSALLRMGDKYSYDEKLEKVEEVIKDMNLTDCQNTLIGIPNRKKGISVGEKKRLAFGSEILTDPAILFCDEPTSGLDSYMACQVVTALQIMAKKGKTVVTVIHQPGSVVFNMFHRVCFMALGKPIYFGKVSELIGFFASLGRSSLRIPESYNPADHFIAEMFEESDGGEELKDLIRRCCFAHTSDDDEEDVKYRRYAASIWVQISVLLRRAFLTTIRDPVLLQITSVAIGVVNFRTEVYGPSIQNLEGVMYNCVRDMSFLFFYPSINGNLESEAIENGQYDTLVTGSIL</sequence>
<dbReference type="Pfam" id="PF00005">
    <property type="entry name" value="ABC_tran"/>
    <property type="match status" value="1"/>
</dbReference>
<dbReference type="Gene3D" id="3.40.50.300">
    <property type="entry name" value="P-loop containing nucleotide triphosphate hydrolases"/>
    <property type="match status" value="1"/>
</dbReference>
<dbReference type="PANTHER" id="PTHR48041">
    <property type="entry name" value="ABC TRANSPORTER G FAMILY MEMBER 28"/>
    <property type="match status" value="1"/>
</dbReference>
<comment type="similarity">
    <text evidence="2">Belongs to the ABC transporter superfamily. ABCG family. Eye pigment precursor importer (TC 3.A.1.204) subfamily.</text>
</comment>
<dbReference type="Proteomes" id="UP000053766">
    <property type="component" value="Unassembled WGS sequence"/>
</dbReference>
<accession>A0A0D8Y2K3</accession>
<dbReference type="InterPro" id="IPR017871">
    <property type="entry name" value="ABC_transporter-like_CS"/>
</dbReference>
<dbReference type="PANTHER" id="PTHR48041:SF104">
    <property type="entry name" value="ABC TRANSPORTER DOMAIN-CONTAINING PROTEIN"/>
    <property type="match status" value="1"/>
</dbReference>
<dbReference type="PROSITE" id="PS50893">
    <property type="entry name" value="ABC_TRANSPORTER_2"/>
    <property type="match status" value="1"/>
</dbReference>
<feature type="domain" description="ABC transporter" evidence="8">
    <location>
        <begin position="45"/>
        <end position="276"/>
    </location>
</feature>
<organism evidence="9 10">
    <name type="scientific">Dictyocaulus viviparus</name>
    <name type="common">Bovine lungworm</name>
    <dbReference type="NCBI Taxonomy" id="29172"/>
    <lineage>
        <taxon>Eukaryota</taxon>
        <taxon>Metazoa</taxon>
        <taxon>Ecdysozoa</taxon>
        <taxon>Nematoda</taxon>
        <taxon>Chromadorea</taxon>
        <taxon>Rhabditida</taxon>
        <taxon>Rhabditina</taxon>
        <taxon>Rhabditomorpha</taxon>
        <taxon>Strongyloidea</taxon>
        <taxon>Metastrongylidae</taxon>
        <taxon>Dictyocaulus</taxon>
    </lineage>
</organism>
<name>A0A0D8Y2K3_DICVI</name>
<dbReference type="InterPro" id="IPR027417">
    <property type="entry name" value="P-loop_NTPase"/>
</dbReference>
<evidence type="ECO:0000256" key="7">
    <source>
        <dbReference type="SAM" id="MobiDB-lite"/>
    </source>
</evidence>
<keyword evidence="10" id="KW-1185">Reference proteome</keyword>
<dbReference type="InterPro" id="IPR003439">
    <property type="entry name" value="ABC_transporter-like_ATP-bd"/>
</dbReference>
<dbReference type="SUPFAM" id="SSF52540">
    <property type="entry name" value="P-loop containing nucleoside triphosphate hydrolases"/>
    <property type="match status" value="1"/>
</dbReference>
<evidence type="ECO:0000256" key="3">
    <source>
        <dbReference type="ARBA" id="ARBA00022448"/>
    </source>
</evidence>
<dbReference type="PROSITE" id="PS00211">
    <property type="entry name" value="ABC_TRANSPORTER_1"/>
    <property type="match status" value="1"/>
</dbReference>
<comment type="subcellular location">
    <subcellularLocation>
        <location evidence="1">Membrane</location>
        <topology evidence="1">Multi-pass membrane protein</topology>
    </subcellularLocation>
</comment>
<keyword evidence="3" id="KW-0813">Transport</keyword>
<evidence type="ECO:0000256" key="6">
    <source>
        <dbReference type="ARBA" id="ARBA00023136"/>
    </source>
</evidence>
<evidence type="ECO:0000256" key="2">
    <source>
        <dbReference type="ARBA" id="ARBA00005814"/>
    </source>
</evidence>
<protein>
    <submittedName>
        <fullName evidence="9">ABC transporter, ATP-binding protein</fullName>
    </submittedName>
</protein>
<dbReference type="AlphaFoldDB" id="A0A0D8Y2K3"/>
<dbReference type="STRING" id="29172.A0A0D8Y2K3"/>
<dbReference type="GO" id="GO:0005886">
    <property type="term" value="C:plasma membrane"/>
    <property type="evidence" value="ECO:0007669"/>
    <property type="project" value="TreeGrafter"/>
</dbReference>
<dbReference type="GO" id="GO:0005524">
    <property type="term" value="F:ATP binding"/>
    <property type="evidence" value="ECO:0007669"/>
    <property type="project" value="UniProtKB-KW"/>
</dbReference>
<reference evidence="9 10" key="1">
    <citation type="submission" date="2013-11" db="EMBL/GenBank/DDBJ databases">
        <title>Draft genome of the bovine lungworm Dictyocaulus viviparus.</title>
        <authorList>
            <person name="Mitreva M."/>
        </authorList>
    </citation>
    <scope>NUCLEOTIDE SEQUENCE [LARGE SCALE GENOMIC DNA]</scope>
    <source>
        <strain evidence="9 10">HannoverDv2000</strain>
    </source>
</reference>
<proteinExistence type="inferred from homology"/>
<dbReference type="GO" id="GO:0016887">
    <property type="term" value="F:ATP hydrolysis activity"/>
    <property type="evidence" value="ECO:0007669"/>
    <property type="project" value="InterPro"/>
</dbReference>
<dbReference type="GO" id="GO:0140359">
    <property type="term" value="F:ABC-type transporter activity"/>
    <property type="evidence" value="ECO:0007669"/>
    <property type="project" value="InterPro"/>
</dbReference>
<dbReference type="InterPro" id="IPR050352">
    <property type="entry name" value="ABCG_transporters"/>
</dbReference>
<dbReference type="OrthoDB" id="66620at2759"/>
<keyword evidence="5" id="KW-1133">Transmembrane helix</keyword>
<evidence type="ECO:0000259" key="8">
    <source>
        <dbReference type="PROSITE" id="PS50893"/>
    </source>
</evidence>
<keyword evidence="9" id="KW-0547">Nucleotide-binding</keyword>
<gene>
    <name evidence="9" type="ORF">DICVIV_03478</name>
</gene>
<feature type="region of interest" description="Disordered" evidence="7">
    <location>
        <begin position="1"/>
        <end position="32"/>
    </location>
</feature>
<dbReference type="EMBL" id="KN716207">
    <property type="protein sequence ID" value="KJH50397.1"/>
    <property type="molecule type" value="Genomic_DNA"/>
</dbReference>
<keyword evidence="6" id="KW-0472">Membrane</keyword>
<evidence type="ECO:0000256" key="4">
    <source>
        <dbReference type="ARBA" id="ARBA00022692"/>
    </source>
</evidence>
<dbReference type="Pfam" id="PF19055">
    <property type="entry name" value="ABC2_membrane_7"/>
    <property type="match status" value="1"/>
</dbReference>
<keyword evidence="4" id="KW-0812">Transmembrane</keyword>
<evidence type="ECO:0000256" key="5">
    <source>
        <dbReference type="ARBA" id="ARBA00022989"/>
    </source>
</evidence>
<evidence type="ECO:0000256" key="1">
    <source>
        <dbReference type="ARBA" id="ARBA00004141"/>
    </source>
</evidence>
<evidence type="ECO:0000313" key="9">
    <source>
        <dbReference type="EMBL" id="KJH50397.1"/>
    </source>
</evidence>